<accession>A0A6V7NGS9</accession>
<organism evidence="2">
    <name type="scientific">Ananas comosus var. bracteatus</name>
    <name type="common">red pineapple</name>
    <dbReference type="NCBI Taxonomy" id="296719"/>
    <lineage>
        <taxon>Eukaryota</taxon>
        <taxon>Viridiplantae</taxon>
        <taxon>Streptophyta</taxon>
        <taxon>Embryophyta</taxon>
        <taxon>Tracheophyta</taxon>
        <taxon>Spermatophyta</taxon>
        <taxon>Magnoliopsida</taxon>
        <taxon>Liliopsida</taxon>
        <taxon>Poales</taxon>
        <taxon>Bromeliaceae</taxon>
        <taxon>Bromelioideae</taxon>
        <taxon>Ananas</taxon>
    </lineage>
</organism>
<sequence>MLRLIGIDVQSAAMAASVVIDISFRRLLRIICAKFSLPPPKYGVGLDATGRFRAFVDVAVPRVGPMLEMLTYWGTPSTNIGRTQEDAARTAVERLRDELHFEIKDSNYEERQFYENLYDQIAGEYDTLQDQHELLKVDYGVLKGQYNSLVDENARFVIEWKEVKVAIGKCDAVVNSSNVVPVDEGLATLNTELPVVPSTEDAAPGSGVEHATPTEEDPATPSGYRD</sequence>
<reference evidence="2" key="1">
    <citation type="submission" date="2020-07" db="EMBL/GenBank/DDBJ databases">
        <authorList>
            <person name="Lin J."/>
        </authorList>
    </citation>
    <scope>NUCLEOTIDE SEQUENCE</scope>
</reference>
<proteinExistence type="predicted"/>
<evidence type="ECO:0000256" key="1">
    <source>
        <dbReference type="SAM" id="MobiDB-lite"/>
    </source>
</evidence>
<feature type="region of interest" description="Disordered" evidence="1">
    <location>
        <begin position="194"/>
        <end position="226"/>
    </location>
</feature>
<dbReference type="EMBL" id="LR862138">
    <property type="protein sequence ID" value="CAD1817782.1"/>
    <property type="molecule type" value="Genomic_DNA"/>
</dbReference>
<evidence type="ECO:0000313" key="2">
    <source>
        <dbReference type="EMBL" id="CAD1817782.1"/>
    </source>
</evidence>
<protein>
    <submittedName>
        <fullName evidence="2">Uncharacterized protein</fullName>
    </submittedName>
</protein>
<dbReference type="AlphaFoldDB" id="A0A6V7NGS9"/>
<gene>
    <name evidence="2" type="ORF">CB5_LOCUS993</name>
</gene>
<name>A0A6V7NGS9_ANACO</name>